<protein>
    <recommendedName>
        <fullName evidence="9">Ammonia transport outward protein 2</fullName>
    </recommendedName>
</protein>
<feature type="transmembrane region" description="Helical" evidence="6">
    <location>
        <begin position="76"/>
        <end position="95"/>
    </location>
</feature>
<dbReference type="GO" id="GO:0015123">
    <property type="term" value="F:acetate transmembrane transporter activity"/>
    <property type="evidence" value="ECO:0007669"/>
    <property type="project" value="TreeGrafter"/>
</dbReference>
<dbReference type="EMBL" id="JAGSYN010000045">
    <property type="protein sequence ID" value="KAG7665909.1"/>
    <property type="molecule type" value="Genomic_DNA"/>
</dbReference>
<dbReference type="Pfam" id="PF01184">
    <property type="entry name" value="Gpr1_Fun34_YaaH"/>
    <property type="match status" value="1"/>
</dbReference>
<keyword evidence="5 6" id="KW-0472">Membrane</keyword>
<evidence type="ECO:0000256" key="6">
    <source>
        <dbReference type="SAM" id="Phobius"/>
    </source>
</evidence>
<dbReference type="RefSeq" id="XP_049266141.1">
    <property type="nucleotide sequence ID" value="XM_049409396.1"/>
</dbReference>
<proteinExistence type="inferred from homology"/>
<dbReference type="NCBIfam" id="NF038013">
    <property type="entry name" value="AceTr_1"/>
    <property type="match status" value="1"/>
</dbReference>
<reference evidence="7 8" key="1">
    <citation type="journal article" date="2021" name="DNA Res.">
        <title>Genome analysis of Candida subhashii reveals its hybrid nature and dual mitochondrial genome conformations.</title>
        <authorList>
            <person name="Mixao V."/>
            <person name="Hegedusova E."/>
            <person name="Saus E."/>
            <person name="Pryszcz L.P."/>
            <person name="Cillingova A."/>
            <person name="Nosek J."/>
            <person name="Gabaldon T."/>
        </authorList>
    </citation>
    <scope>NUCLEOTIDE SEQUENCE [LARGE SCALE GENOMIC DNA]</scope>
    <source>
        <strain evidence="7 8">CBS 10753</strain>
    </source>
</reference>
<evidence type="ECO:0000256" key="3">
    <source>
        <dbReference type="ARBA" id="ARBA00022692"/>
    </source>
</evidence>
<evidence type="ECO:0000313" key="8">
    <source>
        <dbReference type="Proteomes" id="UP000694255"/>
    </source>
</evidence>
<dbReference type="GeneID" id="73467333"/>
<dbReference type="PANTHER" id="PTHR31123:SF1">
    <property type="entry name" value="ACCUMULATION OF DYADS PROTEIN 2-RELATED"/>
    <property type="match status" value="1"/>
</dbReference>
<evidence type="ECO:0000313" key="7">
    <source>
        <dbReference type="EMBL" id="KAG7665909.1"/>
    </source>
</evidence>
<keyword evidence="3 6" id="KW-0812">Transmembrane</keyword>
<name>A0A8J5QHT2_9ASCO</name>
<dbReference type="GO" id="GO:0005886">
    <property type="term" value="C:plasma membrane"/>
    <property type="evidence" value="ECO:0007669"/>
    <property type="project" value="TreeGrafter"/>
</dbReference>
<dbReference type="PANTHER" id="PTHR31123">
    <property type="entry name" value="ACCUMULATION OF DYADS PROTEIN 2-RELATED"/>
    <property type="match status" value="1"/>
</dbReference>
<feature type="transmembrane region" description="Helical" evidence="6">
    <location>
        <begin position="196"/>
        <end position="215"/>
    </location>
</feature>
<dbReference type="OrthoDB" id="3648309at2759"/>
<feature type="transmembrane region" description="Helical" evidence="6">
    <location>
        <begin position="221"/>
        <end position="244"/>
    </location>
</feature>
<sequence length="268" mass="29221">MTNPYDTASSNDQGISLDDKTSVSTGDVVTRSCIIAGDGNEFVVLGNHKFYRHELLTAMATANQVSTESEHKYGNAAMLGVFSTSFNIMILGLYFATGTAITNAMVGGFFFIGGLLQFLSGAWCFVSRDTFGYTVFCSYGAFWMSFGAIFTPGFGILEAYADDLEMMNQAIGLMSVGWVIVTTMFLLLVLKTTWSFFWCILSLDVTIALLATGFLTGNQNIIKAGGIMGVINSFSGWIECYGAMANKHNSYFQIPAFPIPTFGRQKQH</sequence>
<dbReference type="InterPro" id="IPR051633">
    <property type="entry name" value="AceTr"/>
</dbReference>
<evidence type="ECO:0000256" key="2">
    <source>
        <dbReference type="ARBA" id="ARBA00005587"/>
    </source>
</evidence>
<dbReference type="InterPro" id="IPR000791">
    <property type="entry name" value="Gpr1/Fun34/SatP-like"/>
</dbReference>
<comment type="subcellular location">
    <subcellularLocation>
        <location evidence="1">Membrane</location>
        <topology evidence="1">Multi-pass membrane protein</topology>
    </subcellularLocation>
</comment>
<evidence type="ECO:0000256" key="1">
    <source>
        <dbReference type="ARBA" id="ARBA00004141"/>
    </source>
</evidence>
<keyword evidence="8" id="KW-1185">Reference proteome</keyword>
<feature type="transmembrane region" description="Helical" evidence="6">
    <location>
        <begin position="170"/>
        <end position="189"/>
    </location>
</feature>
<dbReference type="AlphaFoldDB" id="A0A8J5QHT2"/>
<feature type="transmembrane region" description="Helical" evidence="6">
    <location>
        <begin position="131"/>
        <end position="150"/>
    </location>
</feature>
<dbReference type="Proteomes" id="UP000694255">
    <property type="component" value="Unassembled WGS sequence"/>
</dbReference>
<feature type="transmembrane region" description="Helical" evidence="6">
    <location>
        <begin position="101"/>
        <end position="119"/>
    </location>
</feature>
<evidence type="ECO:0008006" key="9">
    <source>
        <dbReference type="Google" id="ProtNLM"/>
    </source>
</evidence>
<organism evidence="7 8">
    <name type="scientific">[Candida] subhashii</name>
    <dbReference type="NCBI Taxonomy" id="561895"/>
    <lineage>
        <taxon>Eukaryota</taxon>
        <taxon>Fungi</taxon>
        <taxon>Dikarya</taxon>
        <taxon>Ascomycota</taxon>
        <taxon>Saccharomycotina</taxon>
        <taxon>Pichiomycetes</taxon>
        <taxon>Debaryomycetaceae</taxon>
        <taxon>Spathaspora</taxon>
    </lineage>
</organism>
<comment type="caution">
    <text evidence="7">The sequence shown here is derived from an EMBL/GenBank/DDBJ whole genome shotgun (WGS) entry which is preliminary data.</text>
</comment>
<keyword evidence="4 6" id="KW-1133">Transmembrane helix</keyword>
<gene>
    <name evidence="7" type="ORF">J8A68_000532</name>
</gene>
<comment type="similarity">
    <text evidence="2">Belongs to the acetate uptake transporter (AceTr) (TC 2.A.96) family.</text>
</comment>
<evidence type="ECO:0000256" key="4">
    <source>
        <dbReference type="ARBA" id="ARBA00022989"/>
    </source>
</evidence>
<accession>A0A8J5QHT2</accession>
<evidence type="ECO:0000256" key="5">
    <source>
        <dbReference type="ARBA" id="ARBA00023136"/>
    </source>
</evidence>